<proteinExistence type="predicted"/>
<dbReference type="Proteomes" id="UP000267516">
    <property type="component" value="Segment"/>
</dbReference>
<protein>
    <submittedName>
        <fullName evidence="1">ORF388</fullName>
    </submittedName>
</protein>
<sequence>MATCAFQSLLSSFKRHSHVSASKFVSRSLPKNALALTPRNSDSSNTAPDSSTFDTPAFKFSMSLPSQSLTKLPQSIGRLLLKHSLTVSRIVHSLEAGLLVPEPYLVIKFEKNSESLLVFPFKAVRMIHSSIILKHSYMLSFETLWSLK</sequence>
<name>A0A2D3I566_9VIRU</name>
<reference evidence="1" key="1">
    <citation type="journal article" date="2018" name="Aquaculture">
        <title>Complete genome sequence of a white spot syndrome virus associated with a disease incursion in Australia.</title>
        <authorList>
            <person name="Oakey J."/>
            <person name="Smith C.S."/>
        </authorList>
    </citation>
    <scope>NUCLEOTIDE SEQUENCE [LARGE SCALE GENOMIC DNA]</scope>
    <source>
        <strain evidence="1">WSSV-AU</strain>
    </source>
</reference>
<evidence type="ECO:0000313" key="1">
    <source>
        <dbReference type="EMBL" id="ATU83523.1"/>
    </source>
</evidence>
<accession>A0A2D3I566</accession>
<organism evidence="1">
    <name type="scientific">White spot syndrome virus</name>
    <dbReference type="NCBI Taxonomy" id="342409"/>
    <lineage>
        <taxon>Viruses</taxon>
        <taxon>Viruses incertae sedis</taxon>
        <taxon>Naldaviricetes</taxon>
        <taxon>Nimaviridae</taxon>
        <taxon>Whispovirus</taxon>
    </lineage>
</organism>
<dbReference type="EMBL" id="MF768985">
    <property type="protein sequence ID" value="ATU83523.1"/>
    <property type="molecule type" value="Genomic_DNA"/>
</dbReference>